<keyword evidence="2" id="KW-1185">Reference proteome</keyword>
<organism evidence="1 2">
    <name type="scientific">Branchiibius cervicis</name>
    <dbReference type="NCBI Taxonomy" id="908252"/>
    <lineage>
        <taxon>Bacteria</taxon>
        <taxon>Bacillati</taxon>
        <taxon>Actinomycetota</taxon>
        <taxon>Actinomycetes</taxon>
        <taxon>Micrococcales</taxon>
        <taxon>Dermacoccaceae</taxon>
        <taxon>Branchiibius</taxon>
    </lineage>
</organism>
<reference evidence="2" key="1">
    <citation type="journal article" date="2019" name="Int. J. Syst. Evol. Microbiol.">
        <title>The Global Catalogue of Microorganisms (GCM) 10K type strain sequencing project: providing services to taxonomists for standard genome sequencing and annotation.</title>
        <authorList>
            <consortium name="The Broad Institute Genomics Platform"/>
            <consortium name="The Broad Institute Genome Sequencing Center for Infectious Disease"/>
            <person name="Wu L."/>
            <person name="Ma J."/>
        </authorList>
    </citation>
    <scope>NUCLEOTIDE SEQUENCE [LARGE SCALE GENOMIC DNA]</scope>
    <source>
        <strain evidence="2">NBRC 106593</strain>
    </source>
</reference>
<evidence type="ECO:0000313" key="2">
    <source>
        <dbReference type="Proteomes" id="UP001596356"/>
    </source>
</evidence>
<name>A0ABW2AT32_9MICO</name>
<dbReference type="Proteomes" id="UP001596356">
    <property type="component" value="Unassembled WGS sequence"/>
</dbReference>
<comment type="caution">
    <text evidence="1">The sequence shown here is derived from an EMBL/GenBank/DDBJ whole genome shotgun (WGS) entry which is preliminary data.</text>
</comment>
<proteinExistence type="predicted"/>
<protein>
    <submittedName>
        <fullName evidence="1">Uncharacterized protein</fullName>
    </submittedName>
</protein>
<evidence type="ECO:0000313" key="1">
    <source>
        <dbReference type="EMBL" id="MFC6714296.1"/>
    </source>
</evidence>
<dbReference type="EMBL" id="JBHSWJ010000002">
    <property type="protein sequence ID" value="MFC6714296.1"/>
    <property type="molecule type" value="Genomic_DNA"/>
</dbReference>
<sequence length="105" mass="11849">MAGWTQAQIIECWRAERLRQLEGRLDAVGWSDEEREEWGMILRAMGAKGAPLEDDPVAMAFGLVPDRRQDPAWLAGHRLSARNQKIDLRAAAQRVVDDATDQAEH</sequence>
<gene>
    <name evidence="1" type="ORF">ACFQBT_10915</name>
</gene>
<dbReference type="RefSeq" id="WP_109685027.1">
    <property type="nucleotide sequence ID" value="NZ_JBHSWJ010000002.1"/>
</dbReference>
<accession>A0ABW2AT32</accession>